<comment type="caution">
    <text evidence="1">The sequence shown here is derived from an EMBL/GenBank/DDBJ whole genome shotgun (WGS) entry which is preliminary data.</text>
</comment>
<sequence length="47" mass="5302">MFYIKAAGGTNGAELQIYKLGKDNQGDLKSRTNETKLKICFTYLLMN</sequence>
<protein>
    <submittedName>
        <fullName evidence="1">Uncharacterized protein</fullName>
    </submittedName>
</protein>
<gene>
    <name evidence="1" type="ORF">EUBHAL_00996</name>
</gene>
<dbReference type="Proteomes" id="UP000003174">
    <property type="component" value="Unassembled WGS sequence"/>
</dbReference>
<proteinExistence type="predicted"/>
<evidence type="ECO:0000313" key="2">
    <source>
        <dbReference type="Proteomes" id="UP000003174"/>
    </source>
</evidence>
<reference evidence="1 2" key="2">
    <citation type="submission" date="2009-02" db="EMBL/GenBank/DDBJ databases">
        <title>Draft genome sequence of Eubacterium hallii (DSM 3353).</title>
        <authorList>
            <person name="Sudarsanam P."/>
            <person name="Ley R."/>
            <person name="Guruge J."/>
            <person name="Turnbaugh P.J."/>
            <person name="Mahowald M."/>
            <person name="Liep D."/>
            <person name="Gordon J."/>
        </authorList>
    </citation>
    <scope>NUCLEOTIDE SEQUENCE [LARGE SCALE GENOMIC DNA]</scope>
    <source>
        <strain evidence="1 2">DSM 3353</strain>
    </source>
</reference>
<organism evidence="1 2">
    <name type="scientific">Anaerobutyricum hallii DSM 3353</name>
    <dbReference type="NCBI Taxonomy" id="411469"/>
    <lineage>
        <taxon>Bacteria</taxon>
        <taxon>Bacillati</taxon>
        <taxon>Bacillota</taxon>
        <taxon>Clostridia</taxon>
        <taxon>Lachnospirales</taxon>
        <taxon>Lachnospiraceae</taxon>
        <taxon>Anaerobutyricum</taxon>
    </lineage>
</organism>
<dbReference type="EMBL" id="ACEP01000052">
    <property type="protein sequence ID" value="EEG37135.1"/>
    <property type="molecule type" value="Genomic_DNA"/>
</dbReference>
<accession>C0EUB2</accession>
<dbReference type="AlphaFoldDB" id="C0EUB2"/>
<name>C0EUB2_9FIRM</name>
<reference evidence="1 2" key="1">
    <citation type="submission" date="2009-01" db="EMBL/GenBank/DDBJ databases">
        <authorList>
            <person name="Fulton L."/>
            <person name="Clifton S."/>
            <person name="Fulton B."/>
            <person name="Xu J."/>
            <person name="Minx P."/>
            <person name="Pepin K.H."/>
            <person name="Johnson M."/>
            <person name="Bhonagiri V."/>
            <person name="Nash W.E."/>
            <person name="Mardis E.R."/>
            <person name="Wilson R.K."/>
        </authorList>
    </citation>
    <scope>NUCLEOTIDE SEQUENCE [LARGE SCALE GENOMIC DNA]</scope>
    <source>
        <strain evidence="1 2">DSM 3353</strain>
    </source>
</reference>
<evidence type="ECO:0000313" key="1">
    <source>
        <dbReference type="EMBL" id="EEG37135.1"/>
    </source>
</evidence>